<protein>
    <submittedName>
        <fullName evidence="1">Uncharacterized protein</fullName>
    </submittedName>
</protein>
<dbReference type="AlphaFoldDB" id="A0A7W8EBY1"/>
<proteinExistence type="predicted"/>
<evidence type="ECO:0000313" key="2">
    <source>
        <dbReference type="Proteomes" id="UP000584867"/>
    </source>
</evidence>
<evidence type="ECO:0000313" key="1">
    <source>
        <dbReference type="EMBL" id="MBB5066034.1"/>
    </source>
</evidence>
<comment type="caution">
    <text evidence="1">The sequence shown here is derived from an EMBL/GenBank/DDBJ whole genome shotgun (WGS) entry which is preliminary data.</text>
</comment>
<name>A0A7W8EBY1_9BACT</name>
<reference evidence="1 2" key="1">
    <citation type="submission" date="2020-08" db="EMBL/GenBank/DDBJ databases">
        <title>Genomic Encyclopedia of Type Strains, Phase IV (KMG-V): Genome sequencing to study the core and pangenomes of soil and plant-associated prokaryotes.</title>
        <authorList>
            <person name="Whitman W."/>
        </authorList>
    </citation>
    <scope>NUCLEOTIDE SEQUENCE [LARGE SCALE GENOMIC DNA]</scope>
    <source>
        <strain evidence="1 2">X5P3</strain>
    </source>
</reference>
<dbReference type="Proteomes" id="UP000584867">
    <property type="component" value="Unassembled WGS sequence"/>
</dbReference>
<organism evidence="1 2">
    <name type="scientific">Granulicella mallensis</name>
    <dbReference type="NCBI Taxonomy" id="940614"/>
    <lineage>
        <taxon>Bacteria</taxon>
        <taxon>Pseudomonadati</taxon>
        <taxon>Acidobacteriota</taxon>
        <taxon>Terriglobia</taxon>
        <taxon>Terriglobales</taxon>
        <taxon>Acidobacteriaceae</taxon>
        <taxon>Granulicella</taxon>
    </lineage>
</organism>
<sequence>MRGAKFRKVLGDVWKEYRSPLDIVNRGVGLIVS</sequence>
<accession>A0A7W8EBY1</accession>
<gene>
    <name evidence="1" type="ORF">HDF15_004404</name>
</gene>
<dbReference type="EMBL" id="JACHIO010000022">
    <property type="protein sequence ID" value="MBB5066034.1"/>
    <property type="molecule type" value="Genomic_DNA"/>
</dbReference>